<evidence type="ECO:0000313" key="3">
    <source>
        <dbReference type="Proteomes" id="UP001176021"/>
    </source>
</evidence>
<keyword evidence="1" id="KW-1133">Transmembrane helix</keyword>
<accession>A0ABT8QR14</accession>
<reference evidence="2" key="1">
    <citation type="submission" date="2022-05" db="EMBL/GenBank/DDBJ databases">
        <title>Expanded diversity of anoxic marine methylotrophy in a Black Sea sulfate reducing microorganism.</title>
        <authorList>
            <person name="Fischer P.Q."/>
            <person name="Stams A.J.M."/>
            <person name="Villanueva L."/>
            <person name="Sousa D.Z."/>
        </authorList>
    </citation>
    <scope>NUCLEOTIDE SEQUENCE</scope>
    <source>
        <strain evidence="2">P130</strain>
    </source>
</reference>
<keyword evidence="1" id="KW-0472">Membrane</keyword>
<comment type="caution">
    <text evidence="2">The sequence shown here is derived from an EMBL/GenBank/DDBJ whole genome shotgun (WGS) entry which is preliminary data.</text>
</comment>
<proteinExistence type="predicted"/>
<dbReference type="EMBL" id="JAMJEV010000010">
    <property type="protein sequence ID" value="MDO0823793.1"/>
    <property type="molecule type" value="Genomic_DNA"/>
</dbReference>
<protein>
    <recommendedName>
        <fullName evidence="4">DUF4328 domain-containing protein</fullName>
    </recommendedName>
</protein>
<evidence type="ECO:0008006" key="4">
    <source>
        <dbReference type="Google" id="ProtNLM"/>
    </source>
</evidence>
<organism evidence="2 3">
    <name type="scientific">Desulfosporosinus nitroreducens</name>
    <dbReference type="NCBI Taxonomy" id="2018668"/>
    <lineage>
        <taxon>Bacteria</taxon>
        <taxon>Bacillati</taxon>
        <taxon>Bacillota</taxon>
        <taxon>Clostridia</taxon>
        <taxon>Eubacteriales</taxon>
        <taxon>Desulfitobacteriaceae</taxon>
        <taxon>Desulfosporosinus</taxon>
    </lineage>
</organism>
<gene>
    <name evidence="2" type="ORF">M8H41_13135</name>
</gene>
<feature type="transmembrane region" description="Helical" evidence="1">
    <location>
        <begin position="93"/>
        <end position="118"/>
    </location>
</feature>
<keyword evidence="3" id="KW-1185">Reference proteome</keyword>
<dbReference type="RefSeq" id="WP_252470408.1">
    <property type="nucleotide sequence ID" value="NZ_JAMHFY010000016.1"/>
</dbReference>
<feature type="transmembrane region" description="Helical" evidence="1">
    <location>
        <begin position="12"/>
        <end position="36"/>
    </location>
</feature>
<sequence>MSNREVASLACKILSIYMIIQGINVSTNVLSFAVAMSHQMTRENLLNISYPLMYILFGVLLWLLSSKLSVVIVKKETHFNDGIRISASDIQRIAFSVLGLFFVGNSLPRLVSVIAIFYTKSSRGINISTAEILLGAGGDITQLIVGLWIFLSSKGLVNFLKAIRTAGLKKEEED</sequence>
<name>A0ABT8QR14_9FIRM</name>
<dbReference type="Proteomes" id="UP001176021">
    <property type="component" value="Unassembled WGS sequence"/>
</dbReference>
<feature type="transmembrane region" description="Helical" evidence="1">
    <location>
        <begin position="130"/>
        <end position="151"/>
    </location>
</feature>
<evidence type="ECO:0000313" key="2">
    <source>
        <dbReference type="EMBL" id="MDO0823793.1"/>
    </source>
</evidence>
<evidence type="ECO:0000256" key="1">
    <source>
        <dbReference type="SAM" id="Phobius"/>
    </source>
</evidence>
<feature type="transmembrane region" description="Helical" evidence="1">
    <location>
        <begin position="48"/>
        <end position="73"/>
    </location>
</feature>
<keyword evidence="1" id="KW-0812">Transmembrane</keyword>